<organism evidence="4 5">
    <name type="scientific">Paenibacillus glycinis</name>
    <dbReference type="NCBI Taxonomy" id="2697035"/>
    <lineage>
        <taxon>Bacteria</taxon>
        <taxon>Bacillati</taxon>
        <taxon>Bacillota</taxon>
        <taxon>Bacilli</taxon>
        <taxon>Bacillales</taxon>
        <taxon>Paenibacillaceae</taxon>
        <taxon>Paenibacillus</taxon>
    </lineage>
</organism>
<evidence type="ECO:0000259" key="3">
    <source>
        <dbReference type="Pfam" id="PF18705"/>
    </source>
</evidence>
<accession>A0ABW9XP18</accession>
<evidence type="ECO:0000313" key="5">
    <source>
        <dbReference type="Proteomes" id="UP000665561"/>
    </source>
</evidence>
<keyword evidence="5" id="KW-1185">Reference proteome</keyword>
<sequence length="372" mass="41182">MSGMFTSMEENEFDQLQKMIRETPVHVDFTARIMNRMDNRYEHYKPRAMKRYKAAWIAASLFVLAIALTSIGFVSPTMAESLKKIPGIASIFQAAGDSGLKTADEEGLVRSGSADAHQGVTLQVPVAMFDGTRISIGLNRVISGGKSSASTIREQIKDVDLFVDGEPVQSFSPPNSNSIGVYLYPGMNDDSAIVEFSDLHNQGGKALPDKFNLSMSIAMNGIQAPFLLNVPMERSTRNTRVWEPNRVRSLNNIDFTLMKVESTPITTNLTTTIALSDHARLTLSERSIGIDVFDDKGNKIKFISGNGWNETNGSMLQSDYRFEPLPANVKSITVKPYEHAYQAKDSNLFQLEADGTPVVHYLPELEMTVKLK</sequence>
<keyword evidence="1" id="KW-0472">Membrane</keyword>
<dbReference type="Pfam" id="PF18705">
    <property type="entry name" value="DUF5643"/>
    <property type="match status" value="1"/>
</dbReference>
<feature type="domain" description="DUF5643" evidence="3">
    <location>
        <begin position="240"/>
        <end position="350"/>
    </location>
</feature>
<evidence type="ECO:0000256" key="1">
    <source>
        <dbReference type="SAM" id="Phobius"/>
    </source>
</evidence>
<dbReference type="Pfam" id="PF13786">
    <property type="entry name" value="DUF4179"/>
    <property type="match status" value="1"/>
</dbReference>
<name>A0ABW9XP18_9BACL</name>
<keyword evidence="1" id="KW-1133">Transmembrane helix</keyword>
<keyword evidence="1" id="KW-0812">Transmembrane</keyword>
<evidence type="ECO:0000313" key="4">
    <source>
        <dbReference type="EMBL" id="NBD24132.1"/>
    </source>
</evidence>
<gene>
    <name evidence="4" type="ORF">GT019_09625</name>
</gene>
<dbReference type="InterPro" id="IPR040680">
    <property type="entry name" value="DUF5643"/>
</dbReference>
<dbReference type="EMBL" id="JAAAMV010000004">
    <property type="protein sequence ID" value="NBD24132.1"/>
    <property type="molecule type" value="Genomic_DNA"/>
</dbReference>
<proteinExistence type="predicted"/>
<comment type="caution">
    <text evidence="4">The sequence shown here is derived from an EMBL/GenBank/DDBJ whole genome shotgun (WGS) entry which is preliminary data.</text>
</comment>
<dbReference type="Gene3D" id="2.60.40.1640">
    <property type="entry name" value="Conserved domain protein"/>
    <property type="match status" value="1"/>
</dbReference>
<dbReference type="InterPro" id="IPR025436">
    <property type="entry name" value="DUF4179"/>
</dbReference>
<evidence type="ECO:0000259" key="2">
    <source>
        <dbReference type="Pfam" id="PF13786"/>
    </source>
</evidence>
<protein>
    <submittedName>
        <fullName evidence="4">DUF4179 domain-containing protein</fullName>
    </submittedName>
</protein>
<feature type="domain" description="DUF4179" evidence="2">
    <location>
        <begin position="51"/>
        <end position="137"/>
    </location>
</feature>
<reference evidence="4 5" key="1">
    <citation type="submission" date="2020-01" db="EMBL/GenBank/DDBJ databases">
        <title>Paenibacillus soybeanensis sp. nov. isolated from the nodules of soybean (Glycine max(L.) Merr).</title>
        <authorList>
            <person name="Wang H."/>
        </authorList>
    </citation>
    <scope>NUCLEOTIDE SEQUENCE [LARGE SCALE GENOMIC DNA]</scope>
    <source>
        <strain evidence="4 5">T1</strain>
    </source>
</reference>
<dbReference type="Proteomes" id="UP000665561">
    <property type="component" value="Unassembled WGS sequence"/>
</dbReference>
<feature type="transmembrane region" description="Helical" evidence="1">
    <location>
        <begin position="54"/>
        <end position="74"/>
    </location>
</feature>